<name>A0ABX0KS81_9NEIS</name>
<evidence type="ECO:0000313" key="2">
    <source>
        <dbReference type="Proteomes" id="UP000712570"/>
    </source>
</evidence>
<sequence>MTTIYELVKSAKDIDIDGLTIFDGNVMRDSDFLKKQCQLFLEVGSEIEKKIHDLAMLRSWGKSPLEEGEMMLAYLNALNKYSLEFTGTFSLKPQFAEPMKNVSDELLKKYSNSVRHYKQLKNFFDF</sequence>
<proteinExistence type="predicted"/>
<evidence type="ECO:0000313" key="1">
    <source>
        <dbReference type="EMBL" id="NHQ86792.1"/>
    </source>
</evidence>
<accession>A0ABX0KS81</accession>
<reference evidence="1 2" key="1">
    <citation type="submission" date="2020-03" db="EMBL/GenBank/DDBJ databases">
        <title>Draft genome sequence of environmentally isolated violet-colored cultures.</title>
        <authorList>
            <person name="Wilson H.S."/>
        </authorList>
    </citation>
    <scope>NUCLEOTIDE SEQUENCE [LARGE SCALE GENOMIC DNA]</scope>
    <source>
        <strain evidence="1 2">HSC-16F04</strain>
    </source>
</reference>
<dbReference type="EMBL" id="JAAOLX010000005">
    <property type="protein sequence ID" value="NHQ86792.1"/>
    <property type="molecule type" value="Genomic_DNA"/>
</dbReference>
<gene>
    <name evidence="1" type="ORF">HA050_11750</name>
</gene>
<keyword evidence="2" id="KW-1185">Reference proteome</keyword>
<dbReference type="Proteomes" id="UP000712570">
    <property type="component" value="Unassembled WGS sequence"/>
</dbReference>
<comment type="caution">
    <text evidence="1">The sequence shown here is derived from an EMBL/GenBank/DDBJ whole genome shotgun (WGS) entry which is preliminary data.</text>
</comment>
<organism evidence="1 2">
    <name type="scientific">Iodobacter violaceini</name>
    <dbReference type="NCBI Taxonomy" id="3044271"/>
    <lineage>
        <taxon>Bacteria</taxon>
        <taxon>Pseudomonadati</taxon>
        <taxon>Pseudomonadota</taxon>
        <taxon>Betaproteobacteria</taxon>
        <taxon>Neisseriales</taxon>
        <taxon>Chitinibacteraceae</taxon>
        <taxon>Iodobacter</taxon>
    </lineage>
</organism>
<protein>
    <submittedName>
        <fullName evidence="1">Uncharacterized protein</fullName>
    </submittedName>
</protein>
<dbReference type="RefSeq" id="WP_166826174.1">
    <property type="nucleotide sequence ID" value="NZ_JAAOLX010000005.1"/>
</dbReference>